<sequence length="111" mass="12785">MNEATTKILAEQATDVAKEMAVALKRFSRETALLLYAKALCKMEIECVFVGDKVHPKMTNERANEKMNKTIEKAKIKWQNANDGDKQKVLEMQKIIQEGQERIKELYNQIV</sequence>
<dbReference type="RefSeq" id="WP_240826936.1">
    <property type="nucleotide sequence ID" value="NZ_JAKWBL010000001.1"/>
</dbReference>
<dbReference type="Proteomes" id="UP001202248">
    <property type="component" value="Unassembled WGS sequence"/>
</dbReference>
<proteinExistence type="predicted"/>
<keyword evidence="2" id="KW-1185">Reference proteome</keyword>
<gene>
    <name evidence="1" type="ORF">MKP09_06365</name>
</gene>
<organism evidence="1 2">
    <name type="scientific">Niabella ginsengisoli</name>
    <dbReference type="NCBI Taxonomy" id="522298"/>
    <lineage>
        <taxon>Bacteria</taxon>
        <taxon>Pseudomonadati</taxon>
        <taxon>Bacteroidota</taxon>
        <taxon>Chitinophagia</taxon>
        <taxon>Chitinophagales</taxon>
        <taxon>Chitinophagaceae</taxon>
        <taxon>Niabella</taxon>
    </lineage>
</organism>
<name>A0ABS9SGR4_9BACT</name>
<dbReference type="EMBL" id="JAKWBL010000001">
    <property type="protein sequence ID" value="MCH5597556.1"/>
    <property type="molecule type" value="Genomic_DNA"/>
</dbReference>
<evidence type="ECO:0000313" key="2">
    <source>
        <dbReference type="Proteomes" id="UP001202248"/>
    </source>
</evidence>
<accession>A0ABS9SGR4</accession>
<protein>
    <submittedName>
        <fullName evidence="1">Uncharacterized protein</fullName>
    </submittedName>
</protein>
<evidence type="ECO:0000313" key="1">
    <source>
        <dbReference type="EMBL" id="MCH5597556.1"/>
    </source>
</evidence>
<comment type="caution">
    <text evidence="1">The sequence shown here is derived from an EMBL/GenBank/DDBJ whole genome shotgun (WGS) entry which is preliminary data.</text>
</comment>
<reference evidence="1 2" key="1">
    <citation type="submission" date="2022-02" db="EMBL/GenBank/DDBJ databases">
        <authorList>
            <person name="Min J."/>
        </authorList>
    </citation>
    <scope>NUCLEOTIDE SEQUENCE [LARGE SCALE GENOMIC DNA]</scope>
    <source>
        <strain evidence="1 2">GR10-1</strain>
    </source>
</reference>